<dbReference type="InterPro" id="IPR036775">
    <property type="entry name" value="DNA_pol_Y-fam_lit_finger_sf"/>
</dbReference>
<keyword evidence="5" id="KW-0742">SOS response</keyword>
<dbReference type="SUPFAM" id="SSF56672">
    <property type="entry name" value="DNA/RNA polymerases"/>
    <property type="match status" value="1"/>
</dbReference>
<evidence type="ECO:0000259" key="6">
    <source>
        <dbReference type="PROSITE" id="PS50173"/>
    </source>
</evidence>
<name>A0A316WT76_9FLAO</name>
<dbReference type="GO" id="GO:0003887">
    <property type="term" value="F:DNA-directed DNA polymerase activity"/>
    <property type="evidence" value="ECO:0007669"/>
    <property type="project" value="TreeGrafter"/>
</dbReference>
<evidence type="ECO:0000256" key="3">
    <source>
        <dbReference type="ARBA" id="ARBA00023199"/>
    </source>
</evidence>
<comment type="similarity">
    <text evidence="1">Belongs to the DNA polymerase type-Y family.</text>
</comment>
<evidence type="ECO:0000256" key="4">
    <source>
        <dbReference type="ARBA" id="ARBA00023204"/>
    </source>
</evidence>
<sequence>MYGLIDGNNFYVSAERIFRPDLRKKPVVVLSNNDGCIIARSNEAKALGIGMGVPAFQIKDIIKQNDVSVFSANFILYGDISNRMVNISRRFCRDIEVYSVDESFMDFHNYEYINLRNHCNELRDTIFYGLDIPCSIGLAPTKTLSKVANKIVKKFSHELGHTYIIDSQTKIEKALRWLPIGDIWGIGRRYNDRFTKLGLKKAWDFVQLPEAYVQKEMGVYGLRMHQELRGIPQYDLSVPKPKKGIGTSRTFNKRTDDLEVLKERISTFAFKCSEKLRKQNSCCNFITVFITTDRFKSDLKQYSNSVTIGLPNPSSSAIEISAFALKALENIYLPFFQYKKAGVMLTEFVPDTERMTSLFDTDYHDKHKPLMEVIDRMNKRLGADKIKLGSMDLQRTWKMNQKNLSPRRTTDINQLLKVKAIS</sequence>
<dbReference type="InterPro" id="IPR043128">
    <property type="entry name" value="Rev_trsase/Diguanyl_cyclase"/>
</dbReference>
<dbReference type="Gene3D" id="3.30.70.270">
    <property type="match status" value="1"/>
</dbReference>
<keyword evidence="8" id="KW-1185">Reference proteome</keyword>
<dbReference type="Gene3D" id="1.10.150.20">
    <property type="entry name" value="5' to 3' exonuclease, C-terminal subdomain"/>
    <property type="match status" value="1"/>
</dbReference>
<dbReference type="InterPro" id="IPR025188">
    <property type="entry name" value="DUF4113"/>
</dbReference>
<dbReference type="SUPFAM" id="SSF100879">
    <property type="entry name" value="Lesion bypass DNA polymerase (Y-family), little finger domain"/>
    <property type="match status" value="1"/>
</dbReference>
<protein>
    <submittedName>
        <fullName evidence="7">SOS mutagenesis and repair protein UmuC</fullName>
    </submittedName>
</protein>
<dbReference type="GO" id="GO:0003684">
    <property type="term" value="F:damaged DNA binding"/>
    <property type="evidence" value="ECO:0007669"/>
    <property type="project" value="InterPro"/>
</dbReference>
<dbReference type="PANTHER" id="PTHR11076">
    <property type="entry name" value="DNA REPAIR POLYMERASE UMUC / TRANSFERASE FAMILY MEMBER"/>
    <property type="match status" value="1"/>
</dbReference>
<comment type="caution">
    <text evidence="7">The sequence shown here is derived from an EMBL/GenBank/DDBJ whole genome shotgun (WGS) entry which is preliminary data.</text>
</comment>
<dbReference type="InterPro" id="IPR017961">
    <property type="entry name" value="DNA_pol_Y-fam_little_finger"/>
</dbReference>
<dbReference type="GO" id="GO:0005829">
    <property type="term" value="C:cytosol"/>
    <property type="evidence" value="ECO:0007669"/>
    <property type="project" value="TreeGrafter"/>
</dbReference>
<dbReference type="Pfam" id="PF11799">
    <property type="entry name" value="IMS_C"/>
    <property type="match status" value="1"/>
</dbReference>
<feature type="domain" description="UmuC" evidence="6">
    <location>
        <begin position="2"/>
        <end position="187"/>
    </location>
</feature>
<dbReference type="CDD" id="cd01700">
    <property type="entry name" value="PolY_Pol_V_umuC"/>
    <property type="match status" value="1"/>
</dbReference>
<dbReference type="Gene3D" id="3.40.1170.60">
    <property type="match status" value="1"/>
</dbReference>
<dbReference type="RefSeq" id="WP_109714435.1">
    <property type="nucleotide sequence ID" value="NZ_PPED02000009.1"/>
</dbReference>
<dbReference type="EMBL" id="PPED02000009">
    <property type="protein sequence ID" value="PWN62428.1"/>
    <property type="molecule type" value="Genomic_DNA"/>
</dbReference>
<proteinExistence type="inferred from homology"/>
<accession>A0A316WT76</accession>
<keyword evidence="4" id="KW-0234">DNA repair</keyword>
<keyword evidence="3" id="KW-0741">SOS mutagenesis</keyword>
<dbReference type="GO" id="GO:0042276">
    <property type="term" value="P:error-prone translesion synthesis"/>
    <property type="evidence" value="ECO:0007669"/>
    <property type="project" value="TreeGrafter"/>
</dbReference>
<evidence type="ECO:0000256" key="2">
    <source>
        <dbReference type="ARBA" id="ARBA00022763"/>
    </source>
</evidence>
<evidence type="ECO:0000313" key="8">
    <source>
        <dbReference type="Proteomes" id="UP000236594"/>
    </source>
</evidence>
<dbReference type="InterPro" id="IPR043502">
    <property type="entry name" value="DNA/RNA_pol_sf"/>
</dbReference>
<dbReference type="PROSITE" id="PS50173">
    <property type="entry name" value="UMUC"/>
    <property type="match status" value="1"/>
</dbReference>
<dbReference type="InterPro" id="IPR050116">
    <property type="entry name" value="DNA_polymerase-Y"/>
</dbReference>
<dbReference type="Proteomes" id="UP000236594">
    <property type="component" value="Unassembled WGS sequence"/>
</dbReference>
<dbReference type="GO" id="GO:0006281">
    <property type="term" value="P:DNA repair"/>
    <property type="evidence" value="ECO:0007669"/>
    <property type="project" value="UniProtKB-KW"/>
</dbReference>
<dbReference type="Gene3D" id="3.30.1490.100">
    <property type="entry name" value="DNA polymerase, Y-family, little finger domain"/>
    <property type="match status" value="1"/>
</dbReference>
<reference evidence="7 8" key="1">
    <citation type="submission" date="2018-04" db="EMBL/GenBank/DDBJ databases">
        <title>Draft Genome Sequence of Phosphate-Solubilizing Chryseobacterium sp. ISE14 that is a Biocontrol and Plant Growth-Promoting Rhizobacterium Isolated from Cucumber.</title>
        <authorList>
            <person name="Jeong J.-J."/>
            <person name="Sang M.K."/>
            <person name="Choi I.-G."/>
            <person name="Kim K.D."/>
        </authorList>
    </citation>
    <scope>NUCLEOTIDE SEQUENCE [LARGE SCALE GENOMIC DNA]</scope>
    <source>
        <strain evidence="7 8">ISE14</strain>
    </source>
</reference>
<gene>
    <name evidence="7" type="ORF">C1631_022960</name>
</gene>
<evidence type="ECO:0000256" key="5">
    <source>
        <dbReference type="ARBA" id="ARBA00023236"/>
    </source>
</evidence>
<dbReference type="InterPro" id="IPR001126">
    <property type="entry name" value="UmuC"/>
</dbReference>
<dbReference type="GO" id="GO:0009432">
    <property type="term" value="P:SOS response"/>
    <property type="evidence" value="ECO:0007669"/>
    <property type="project" value="UniProtKB-KW"/>
</dbReference>
<organism evidence="7 8">
    <name type="scientific">Chryseobacterium phosphatilyticum</name>
    <dbReference type="NCBI Taxonomy" id="475075"/>
    <lineage>
        <taxon>Bacteria</taxon>
        <taxon>Pseudomonadati</taxon>
        <taxon>Bacteroidota</taxon>
        <taxon>Flavobacteriia</taxon>
        <taxon>Flavobacteriales</taxon>
        <taxon>Weeksellaceae</taxon>
        <taxon>Chryseobacterium group</taxon>
        <taxon>Chryseobacterium</taxon>
    </lineage>
</organism>
<keyword evidence="2" id="KW-0227">DNA damage</keyword>
<dbReference type="AlphaFoldDB" id="A0A316WT76"/>
<evidence type="ECO:0000256" key="1">
    <source>
        <dbReference type="ARBA" id="ARBA00010945"/>
    </source>
</evidence>
<dbReference type="Pfam" id="PF00817">
    <property type="entry name" value="IMS"/>
    <property type="match status" value="1"/>
</dbReference>
<dbReference type="Pfam" id="PF13438">
    <property type="entry name" value="DUF4113"/>
    <property type="match status" value="1"/>
</dbReference>
<evidence type="ECO:0000313" key="7">
    <source>
        <dbReference type="EMBL" id="PWN62428.1"/>
    </source>
</evidence>
<dbReference type="PANTHER" id="PTHR11076:SF34">
    <property type="entry name" value="PROTEIN UMUC"/>
    <property type="match status" value="1"/>
</dbReference>
<dbReference type="OrthoDB" id="9808813at2"/>